<evidence type="ECO:0000313" key="3">
    <source>
        <dbReference type="Proteomes" id="UP001304671"/>
    </source>
</evidence>
<dbReference type="PANTHER" id="PTHR43236:SF1">
    <property type="entry name" value="BLL7220 PROTEIN"/>
    <property type="match status" value="1"/>
</dbReference>
<dbReference type="Gene3D" id="1.10.10.2910">
    <property type="match status" value="1"/>
</dbReference>
<dbReference type="EMBL" id="JAYFUL010000062">
    <property type="protein sequence ID" value="MEA5260654.1"/>
    <property type="molecule type" value="Genomic_DNA"/>
</dbReference>
<evidence type="ECO:0000259" key="1">
    <source>
        <dbReference type="Pfam" id="PF06114"/>
    </source>
</evidence>
<keyword evidence="3" id="KW-1185">Reference proteome</keyword>
<gene>
    <name evidence="2" type="ORF">VB264_22845</name>
</gene>
<dbReference type="Proteomes" id="UP001304671">
    <property type="component" value="Unassembled WGS sequence"/>
</dbReference>
<accession>A0ABU5QV18</accession>
<dbReference type="InterPro" id="IPR010359">
    <property type="entry name" value="IrrE_HExxH"/>
</dbReference>
<reference evidence="2 3" key="1">
    <citation type="submission" date="2023-12" db="EMBL/GenBank/DDBJ databases">
        <title>Novel species of the genus Arcicella isolated from rivers.</title>
        <authorList>
            <person name="Lu H."/>
        </authorList>
    </citation>
    <scope>NUCLEOTIDE SEQUENCE [LARGE SCALE GENOMIC DNA]</scope>
    <source>
        <strain evidence="2 3">LMG 21963</strain>
    </source>
</reference>
<protein>
    <submittedName>
        <fullName evidence="2">ImmA/IrrE family metallo-endopeptidase</fullName>
    </submittedName>
</protein>
<evidence type="ECO:0000313" key="2">
    <source>
        <dbReference type="EMBL" id="MEA5260654.1"/>
    </source>
</evidence>
<dbReference type="RefSeq" id="WP_323253367.1">
    <property type="nucleotide sequence ID" value="NZ_JAYFUL010000062.1"/>
</dbReference>
<comment type="caution">
    <text evidence="2">The sequence shown here is derived from an EMBL/GenBank/DDBJ whole genome shotgun (WGS) entry which is preliminary data.</text>
</comment>
<name>A0ABU5QV18_9BACT</name>
<dbReference type="Pfam" id="PF06114">
    <property type="entry name" value="Peptidase_M78"/>
    <property type="match status" value="1"/>
</dbReference>
<sequence>MKNKLIEKKALDFRQTNGLNGRESIHLESLLQSLGVVTLFKPMSSDFSGMAIKVSQEADINRFMLVNSNQTLGRQNFTICHELYHLFIQENFSFATCNTGTFLMKDKEEYNADIFAAYLLMPHDGIINLVGWDEIDVKDGISIETILKIEQYFSCSRSALVFRLQEMGMITKDYANELKANPRKDATMYGFDTKLYEKGNENRYLGDYGLVAKELYDSEKISESHYYELMLDLGVKFE</sequence>
<feature type="domain" description="IrrE N-terminal-like" evidence="1">
    <location>
        <begin position="33"/>
        <end position="164"/>
    </location>
</feature>
<proteinExistence type="predicted"/>
<dbReference type="PANTHER" id="PTHR43236">
    <property type="entry name" value="ANTITOXIN HIGA1"/>
    <property type="match status" value="1"/>
</dbReference>
<dbReference type="InterPro" id="IPR052345">
    <property type="entry name" value="Rad_response_metalloprotease"/>
</dbReference>
<organism evidence="2 3">
    <name type="scientific">Arcicella aquatica</name>
    <dbReference type="NCBI Taxonomy" id="217141"/>
    <lineage>
        <taxon>Bacteria</taxon>
        <taxon>Pseudomonadati</taxon>
        <taxon>Bacteroidota</taxon>
        <taxon>Cytophagia</taxon>
        <taxon>Cytophagales</taxon>
        <taxon>Flectobacillaceae</taxon>
        <taxon>Arcicella</taxon>
    </lineage>
</organism>